<name>A0A179A063_9EURO</name>
<evidence type="ECO:0000256" key="4">
    <source>
        <dbReference type="SAM" id="MobiDB-lite"/>
    </source>
</evidence>
<evidence type="ECO:0000256" key="2">
    <source>
        <dbReference type="ARBA" id="ARBA00023125"/>
    </source>
</evidence>
<feature type="region of interest" description="Disordered" evidence="4">
    <location>
        <begin position="119"/>
        <end position="207"/>
    </location>
</feature>
<dbReference type="GO" id="GO:0005634">
    <property type="term" value="C:nucleus"/>
    <property type="evidence" value="ECO:0007669"/>
    <property type="project" value="TreeGrafter"/>
</dbReference>
<keyword evidence="7" id="KW-1185">Reference proteome</keyword>
<dbReference type="InterPro" id="IPR004827">
    <property type="entry name" value="bZIP"/>
</dbReference>
<dbReference type="PROSITE" id="PS50217">
    <property type="entry name" value="BZIP"/>
    <property type="match status" value="1"/>
</dbReference>
<evidence type="ECO:0000313" key="7">
    <source>
        <dbReference type="Proteomes" id="UP000078343"/>
    </source>
</evidence>
<dbReference type="GO" id="GO:0000978">
    <property type="term" value="F:RNA polymerase II cis-regulatory region sequence-specific DNA binding"/>
    <property type="evidence" value="ECO:0007669"/>
    <property type="project" value="TreeGrafter"/>
</dbReference>
<gene>
    <name evidence="6" type="ORF">AYL99_00795</name>
</gene>
<evidence type="ECO:0000256" key="3">
    <source>
        <dbReference type="ARBA" id="ARBA00023163"/>
    </source>
</evidence>
<dbReference type="SUPFAM" id="SSF57959">
    <property type="entry name" value="Leucine zipper domain"/>
    <property type="match status" value="1"/>
</dbReference>
<feature type="compositionally biased region" description="Low complexity" evidence="4">
    <location>
        <begin position="165"/>
        <end position="178"/>
    </location>
</feature>
<evidence type="ECO:0000259" key="5">
    <source>
        <dbReference type="PROSITE" id="PS50217"/>
    </source>
</evidence>
<dbReference type="InterPro" id="IPR000837">
    <property type="entry name" value="AP-1"/>
</dbReference>
<keyword evidence="1" id="KW-0805">Transcription regulation</keyword>
<reference evidence="6 7" key="1">
    <citation type="submission" date="2016-04" db="EMBL/GenBank/DDBJ databases">
        <title>Draft genome of Fonsecaea erecta CBS 125763.</title>
        <authorList>
            <person name="Weiss V.A."/>
            <person name="Vicente V.A."/>
            <person name="Raittz R.T."/>
            <person name="Moreno L.F."/>
            <person name="De Souza E.M."/>
            <person name="Pedrosa F.O."/>
            <person name="Steffens M.B."/>
            <person name="Faoro H."/>
            <person name="Tadra-Sfeir M.Z."/>
            <person name="Najafzadeh M.J."/>
            <person name="Felipe M.S."/>
            <person name="Teixeira M."/>
            <person name="Sun J."/>
            <person name="Xi L."/>
            <person name="Gomes R."/>
            <person name="De Azevedo C.M."/>
            <person name="Salgado C.G."/>
            <person name="Da Silva M.B."/>
            <person name="Nascimento M.F."/>
            <person name="Queiroz-Telles F."/>
            <person name="Attili D.S."/>
            <person name="Gorbushina A."/>
        </authorList>
    </citation>
    <scope>NUCLEOTIDE SEQUENCE [LARGE SCALE GENOMIC DNA]</scope>
    <source>
        <strain evidence="6 7">CBS 125763</strain>
    </source>
</reference>
<organism evidence="6 7">
    <name type="scientific">Fonsecaea erecta</name>
    <dbReference type="NCBI Taxonomy" id="1367422"/>
    <lineage>
        <taxon>Eukaryota</taxon>
        <taxon>Fungi</taxon>
        <taxon>Dikarya</taxon>
        <taxon>Ascomycota</taxon>
        <taxon>Pezizomycotina</taxon>
        <taxon>Eurotiomycetes</taxon>
        <taxon>Chaetothyriomycetidae</taxon>
        <taxon>Chaetothyriales</taxon>
        <taxon>Herpotrichiellaceae</taxon>
        <taxon>Fonsecaea</taxon>
    </lineage>
</organism>
<dbReference type="GO" id="GO:0000981">
    <property type="term" value="F:DNA-binding transcription factor activity, RNA polymerase II-specific"/>
    <property type="evidence" value="ECO:0007669"/>
    <property type="project" value="TreeGrafter"/>
</dbReference>
<evidence type="ECO:0000313" key="6">
    <source>
        <dbReference type="EMBL" id="OAP64823.1"/>
    </source>
</evidence>
<dbReference type="STRING" id="1367422.A0A179A063"/>
<dbReference type="Proteomes" id="UP000078343">
    <property type="component" value="Unassembled WGS sequence"/>
</dbReference>
<feature type="region of interest" description="Disordered" evidence="4">
    <location>
        <begin position="1"/>
        <end position="21"/>
    </location>
</feature>
<dbReference type="RefSeq" id="XP_018698190.1">
    <property type="nucleotide sequence ID" value="XM_018832311.1"/>
</dbReference>
<evidence type="ECO:0000256" key="1">
    <source>
        <dbReference type="ARBA" id="ARBA00023015"/>
    </source>
</evidence>
<dbReference type="OrthoDB" id="295274at2759"/>
<dbReference type="Gene3D" id="1.20.5.170">
    <property type="match status" value="1"/>
</dbReference>
<dbReference type="EMBL" id="LVYI01000001">
    <property type="protein sequence ID" value="OAP64823.1"/>
    <property type="molecule type" value="Genomic_DNA"/>
</dbReference>
<sequence length="347" mass="38526">MGTLASHSGMSSAGVSSATPSISDLDGYTFRDYHFPSSSAYAPVQLEDDEFGFDPPQKPLTMNDYQVYSPPNDYPLSQWPEFERDDDDLKPSTENPLNMDAYEMDKFISSVLPNSSTAIARYGQMTPPRSDSTASTDSKEEKLSPKSQPVEPQPRKRGKGRPRASETASAPSKTTTTAGRKRKATRKASATIEEGDTPEDQKRKQSLEKNRLAAAKCRINKKEKTERLQRDSQEKAIENAFLKDQIMRMKDEIQQMNAILVTHASCEGCKSPEEIQAHLNALGNDFFSQQLALASQSYGQFPVSLSSLPVMPDTFFPEPTADDMLHPPLPEFNRSAEFEVQTPAPTD</sequence>
<feature type="region of interest" description="Disordered" evidence="4">
    <location>
        <begin position="319"/>
        <end position="347"/>
    </location>
</feature>
<keyword evidence="3" id="KW-0804">Transcription</keyword>
<dbReference type="GeneID" id="30004965"/>
<accession>A0A179A063</accession>
<proteinExistence type="predicted"/>
<dbReference type="PANTHER" id="PTHR23351">
    <property type="entry name" value="FOS TRANSCRIPTION FACTOR-RELATED"/>
    <property type="match status" value="1"/>
</dbReference>
<keyword evidence="2" id="KW-0238">DNA-binding</keyword>
<feature type="compositionally biased region" description="Low complexity" evidence="4">
    <location>
        <begin position="1"/>
        <end position="18"/>
    </location>
</feature>
<feature type="region of interest" description="Disordered" evidence="4">
    <location>
        <begin position="46"/>
        <end position="97"/>
    </location>
</feature>
<dbReference type="SMART" id="SM00338">
    <property type="entry name" value="BRLZ"/>
    <property type="match status" value="1"/>
</dbReference>
<dbReference type="CDD" id="cd14687">
    <property type="entry name" value="bZIP_ATF2"/>
    <property type="match status" value="1"/>
</dbReference>
<feature type="domain" description="BZIP" evidence="5">
    <location>
        <begin position="200"/>
        <end position="263"/>
    </location>
</feature>
<feature type="compositionally biased region" description="Polar residues" evidence="4">
    <location>
        <begin position="127"/>
        <end position="136"/>
    </location>
</feature>
<protein>
    <recommendedName>
        <fullName evidence="5">BZIP domain-containing protein</fullName>
    </recommendedName>
</protein>
<comment type="caution">
    <text evidence="6">The sequence shown here is derived from an EMBL/GenBank/DDBJ whole genome shotgun (WGS) entry which is preliminary data.</text>
</comment>
<dbReference type="AlphaFoldDB" id="A0A179A063"/>
<dbReference type="InterPro" id="IPR046347">
    <property type="entry name" value="bZIP_sf"/>
</dbReference>
<dbReference type="PANTHER" id="PTHR23351:SF24">
    <property type="entry name" value="ACTIVATING TRANSCRIPTION FACTOR 3-RELATED"/>
    <property type="match status" value="1"/>
</dbReference>